<dbReference type="PANTHER" id="PTHR24260">
    <property type="match status" value="1"/>
</dbReference>
<reference evidence="2" key="1">
    <citation type="journal article" date="2016" name="BMC Genomics">
        <title>Seminal fluid protein genes of the brown planthopper, Nilaparvata lugens.</title>
        <authorList>
            <person name="Yu B."/>
            <person name="Li D.T."/>
            <person name="Lu J.B."/>
            <person name="Zhang W.X."/>
            <person name="Zhang C.X."/>
        </authorList>
    </citation>
    <scope>NUCLEOTIDE SEQUENCE</scope>
    <source>
        <strain evidence="2">NlSFP_secreted_comp34149</strain>
    </source>
</reference>
<dbReference type="Pfam" id="PF00089">
    <property type="entry name" value="Trypsin"/>
    <property type="match status" value="1"/>
</dbReference>
<evidence type="ECO:0000313" key="2">
    <source>
        <dbReference type="EMBL" id="APA33899.1"/>
    </source>
</evidence>
<sequence length="335" mass="37894">MVGMKIFALIIAATSIYLVQGTRRIGYLTTLNPRWHPNWHLVNTINCGTQYENLNYTDVPELTTASRNALRGEYPWTVLITIQINATAEKSDEFKDCMGTIITKRYVLTASSCFTIFGTDPVIPSSVRIRAGQVTMDTHCDIYTRCYPDGQYYYAESVKFNFANKPAQEGKNIALIKISRDIIFDDFVAPVCLEHNTLLEQDYYGEDAIRVSGWGINAPVRNNSWYSKLLTSQVKVLTEKQNDVVYNILPSTFRSVENYATYFCVGSPSNETQLDVDAGGPLVVKRLIAKDGLARFYLFGILSFKASIFLPPYGSVNVYTKIRSYFEWILTNIDA</sequence>
<dbReference type="InterPro" id="IPR001254">
    <property type="entry name" value="Trypsin_dom"/>
</dbReference>
<dbReference type="GO" id="GO:0006508">
    <property type="term" value="P:proteolysis"/>
    <property type="evidence" value="ECO:0007669"/>
    <property type="project" value="InterPro"/>
</dbReference>
<dbReference type="InterPro" id="IPR009003">
    <property type="entry name" value="Peptidase_S1_PA"/>
</dbReference>
<organism evidence="2">
    <name type="scientific">Nilaparvata lugens</name>
    <name type="common">Brown planthopper</name>
    <dbReference type="NCBI Taxonomy" id="108931"/>
    <lineage>
        <taxon>Eukaryota</taxon>
        <taxon>Metazoa</taxon>
        <taxon>Ecdysozoa</taxon>
        <taxon>Arthropoda</taxon>
        <taxon>Hexapoda</taxon>
        <taxon>Insecta</taxon>
        <taxon>Pterygota</taxon>
        <taxon>Neoptera</taxon>
        <taxon>Paraneoptera</taxon>
        <taxon>Hemiptera</taxon>
        <taxon>Auchenorrhyncha</taxon>
        <taxon>Fulgoroidea</taxon>
        <taxon>Delphacidae</taxon>
        <taxon>Delphacinae</taxon>
        <taxon>Nilaparvata</taxon>
    </lineage>
</organism>
<dbReference type="Gene3D" id="2.40.10.10">
    <property type="entry name" value="Trypsin-like serine proteases"/>
    <property type="match status" value="2"/>
</dbReference>
<dbReference type="InterPro" id="IPR043504">
    <property type="entry name" value="Peptidase_S1_PA_chymotrypsin"/>
</dbReference>
<feature type="domain" description="Peptidase S1" evidence="1">
    <location>
        <begin position="62"/>
        <end position="334"/>
    </location>
</feature>
<dbReference type="EMBL" id="KU932263">
    <property type="protein sequence ID" value="APA33899.1"/>
    <property type="molecule type" value="mRNA"/>
</dbReference>
<dbReference type="InterPro" id="IPR051333">
    <property type="entry name" value="CLIP_Serine_Protease"/>
</dbReference>
<dbReference type="PANTHER" id="PTHR24260:SF132">
    <property type="entry name" value="PEPTIDASE S1 DOMAIN-CONTAINING PROTEIN"/>
    <property type="match status" value="1"/>
</dbReference>
<protein>
    <submittedName>
        <fullName evidence="2">Seminal fluid protein</fullName>
    </submittedName>
</protein>
<evidence type="ECO:0000259" key="1">
    <source>
        <dbReference type="PROSITE" id="PS50240"/>
    </source>
</evidence>
<dbReference type="PROSITE" id="PS50240">
    <property type="entry name" value="TRYPSIN_DOM"/>
    <property type="match status" value="1"/>
</dbReference>
<dbReference type="SUPFAM" id="SSF50494">
    <property type="entry name" value="Trypsin-like serine proteases"/>
    <property type="match status" value="1"/>
</dbReference>
<dbReference type="AlphaFoldDB" id="A0A1I9WL79"/>
<dbReference type="OrthoDB" id="6751076at2759"/>
<dbReference type="GO" id="GO:0004252">
    <property type="term" value="F:serine-type endopeptidase activity"/>
    <property type="evidence" value="ECO:0007669"/>
    <property type="project" value="InterPro"/>
</dbReference>
<dbReference type="SMART" id="SM00020">
    <property type="entry name" value="Tryp_SPc"/>
    <property type="match status" value="1"/>
</dbReference>
<name>A0A1I9WL79_NILLU</name>
<proteinExistence type="evidence at transcript level"/>
<accession>A0A1I9WL79</accession>